<reference evidence="2" key="1">
    <citation type="journal article" date="2012" name="Nature">
        <title>The oyster genome reveals stress adaptation and complexity of shell formation.</title>
        <authorList>
            <person name="Zhang G."/>
            <person name="Fang X."/>
            <person name="Guo X."/>
            <person name="Li L."/>
            <person name="Luo R."/>
            <person name="Xu F."/>
            <person name="Yang P."/>
            <person name="Zhang L."/>
            <person name="Wang X."/>
            <person name="Qi H."/>
            <person name="Xiong Z."/>
            <person name="Que H."/>
            <person name="Xie Y."/>
            <person name="Holland P.W."/>
            <person name="Paps J."/>
            <person name="Zhu Y."/>
            <person name="Wu F."/>
            <person name="Chen Y."/>
            <person name="Wang J."/>
            <person name="Peng C."/>
            <person name="Meng J."/>
            <person name="Yang L."/>
            <person name="Liu J."/>
            <person name="Wen B."/>
            <person name="Zhang N."/>
            <person name="Huang Z."/>
            <person name="Zhu Q."/>
            <person name="Feng Y."/>
            <person name="Mount A."/>
            <person name="Hedgecock D."/>
            <person name="Xu Z."/>
            <person name="Liu Y."/>
            <person name="Domazet-Loso T."/>
            <person name="Du Y."/>
            <person name="Sun X."/>
            <person name="Zhang S."/>
            <person name="Liu B."/>
            <person name="Cheng P."/>
            <person name="Jiang X."/>
            <person name="Li J."/>
            <person name="Fan D."/>
            <person name="Wang W."/>
            <person name="Fu W."/>
            <person name="Wang T."/>
            <person name="Wang B."/>
            <person name="Zhang J."/>
            <person name="Peng Z."/>
            <person name="Li Y."/>
            <person name="Li N."/>
            <person name="Wang J."/>
            <person name="Chen M."/>
            <person name="He Y."/>
            <person name="Tan F."/>
            <person name="Song X."/>
            <person name="Zheng Q."/>
            <person name="Huang R."/>
            <person name="Yang H."/>
            <person name="Du X."/>
            <person name="Chen L."/>
            <person name="Yang M."/>
            <person name="Gaffney P.M."/>
            <person name="Wang S."/>
            <person name="Luo L."/>
            <person name="She Z."/>
            <person name="Ming Y."/>
            <person name="Huang W."/>
            <person name="Zhang S."/>
            <person name="Huang B."/>
            <person name="Zhang Y."/>
            <person name="Qu T."/>
            <person name="Ni P."/>
            <person name="Miao G."/>
            <person name="Wang J."/>
            <person name="Wang Q."/>
            <person name="Steinberg C.E."/>
            <person name="Wang H."/>
            <person name="Li N."/>
            <person name="Qian L."/>
            <person name="Zhang G."/>
            <person name="Li Y."/>
            <person name="Yang H."/>
            <person name="Liu X."/>
            <person name="Wang J."/>
            <person name="Yin Y."/>
            <person name="Wang J."/>
        </authorList>
    </citation>
    <scope>NUCLEOTIDE SEQUENCE [LARGE SCALE GENOMIC DNA]</scope>
    <source>
        <strain evidence="2">05x7-T-G4-1.051#20</strain>
    </source>
</reference>
<evidence type="ECO:0000313" key="2">
    <source>
        <dbReference type="EMBL" id="EKC27185.1"/>
    </source>
</evidence>
<protein>
    <submittedName>
        <fullName evidence="2">Uncharacterized protein</fullName>
    </submittedName>
</protein>
<organism evidence="2">
    <name type="scientific">Magallana gigas</name>
    <name type="common">Pacific oyster</name>
    <name type="synonym">Crassostrea gigas</name>
    <dbReference type="NCBI Taxonomy" id="29159"/>
    <lineage>
        <taxon>Eukaryota</taxon>
        <taxon>Metazoa</taxon>
        <taxon>Spiralia</taxon>
        <taxon>Lophotrochozoa</taxon>
        <taxon>Mollusca</taxon>
        <taxon>Bivalvia</taxon>
        <taxon>Autobranchia</taxon>
        <taxon>Pteriomorphia</taxon>
        <taxon>Ostreida</taxon>
        <taxon>Ostreoidea</taxon>
        <taxon>Ostreidae</taxon>
        <taxon>Magallana</taxon>
    </lineage>
</organism>
<dbReference type="PANTHER" id="PTHR14974">
    <property type="entry name" value="SIMILAR TO RIKEN CDNA 1700025G04 GENE"/>
    <property type="match status" value="1"/>
</dbReference>
<dbReference type="AlphaFoldDB" id="K1QEG6"/>
<gene>
    <name evidence="2" type="ORF">CGI_10015415</name>
</gene>
<feature type="region of interest" description="Disordered" evidence="1">
    <location>
        <begin position="132"/>
        <end position="156"/>
    </location>
</feature>
<name>K1QEG6_MAGGI</name>
<dbReference type="HOGENOM" id="CLU_1688432_0_0_1"/>
<dbReference type="EMBL" id="JH819086">
    <property type="protein sequence ID" value="EKC27185.1"/>
    <property type="molecule type" value="Genomic_DNA"/>
</dbReference>
<proteinExistence type="predicted"/>
<feature type="compositionally biased region" description="Basic and acidic residues" evidence="1">
    <location>
        <begin position="18"/>
        <end position="29"/>
    </location>
</feature>
<accession>K1QEG6</accession>
<feature type="compositionally biased region" description="Basic and acidic residues" evidence="1">
    <location>
        <begin position="144"/>
        <end position="156"/>
    </location>
</feature>
<dbReference type="PANTHER" id="PTHR14974:SF3">
    <property type="entry name" value="SIMILAR TO RIKEN CDNA 1700025G04 GENE"/>
    <property type="match status" value="1"/>
</dbReference>
<evidence type="ECO:0000256" key="1">
    <source>
        <dbReference type="SAM" id="MobiDB-lite"/>
    </source>
</evidence>
<sequence>MIHICFLWFRSKPHLNHKSSEEGESTDKKSKQKKSLNKNDKCVCNPGNKVGDTKDNNEVSKPAPNKRKDSGMFKLPQKGSGALSSNGVQKVTQGQDGKKSKLDNGVPNITQQKVRVTNSQLDFFRMLDEKIEQGRDYETDEESEKTNEKEELSSEQ</sequence>
<dbReference type="InterPro" id="IPR027967">
    <property type="entry name" value="DUF4612"/>
</dbReference>
<dbReference type="InParanoid" id="K1QEG6"/>
<feature type="compositionally biased region" description="Polar residues" evidence="1">
    <location>
        <begin position="82"/>
        <end position="95"/>
    </location>
</feature>
<dbReference type="Pfam" id="PF15389">
    <property type="entry name" value="DUF4612"/>
    <property type="match status" value="1"/>
</dbReference>
<feature type="region of interest" description="Disordered" evidence="1">
    <location>
        <begin position="16"/>
        <end position="110"/>
    </location>
</feature>